<evidence type="ECO:0000313" key="2">
    <source>
        <dbReference type="Proteomes" id="UP000004994"/>
    </source>
</evidence>
<evidence type="ECO:0000313" key="1">
    <source>
        <dbReference type="EnsemblPlants" id="Solyc05g016445.1.1"/>
    </source>
</evidence>
<keyword evidence="2" id="KW-1185">Reference proteome</keyword>
<proteinExistence type="predicted"/>
<dbReference type="InParanoid" id="A0A3Q7GGT0"/>
<dbReference type="EnsemblPlants" id="Solyc05g016445.1.1">
    <property type="protein sequence ID" value="Solyc05g016445.1.1"/>
    <property type="gene ID" value="Solyc05g016445.1"/>
</dbReference>
<organism evidence="1">
    <name type="scientific">Solanum lycopersicum</name>
    <name type="common">Tomato</name>
    <name type="synonym">Lycopersicon esculentum</name>
    <dbReference type="NCBI Taxonomy" id="4081"/>
    <lineage>
        <taxon>Eukaryota</taxon>
        <taxon>Viridiplantae</taxon>
        <taxon>Streptophyta</taxon>
        <taxon>Embryophyta</taxon>
        <taxon>Tracheophyta</taxon>
        <taxon>Spermatophyta</taxon>
        <taxon>Magnoliopsida</taxon>
        <taxon>eudicotyledons</taxon>
        <taxon>Gunneridae</taxon>
        <taxon>Pentapetalae</taxon>
        <taxon>asterids</taxon>
        <taxon>lamiids</taxon>
        <taxon>Solanales</taxon>
        <taxon>Solanaceae</taxon>
        <taxon>Solanoideae</taxon>
        <taxon>Solaneae</taxon>
        <taxon>Solanum</taxon>
        <taxon>Solanum subgen. Lycopersicon</taxon>
    </lineage>
</organism>
<reference evidence="1" key="2">
    <citation type="submission" date="2019-01" db="UniProtKB">
        <authorList>
            <consortium name="EnsemblPlants"/>
        </authorList>
    </citation>
    <scope>IDENTIFICATION</scope>
    <source>
        <strain evidence="1">cv. Heinz 1706</strain>
    </source>
</reference>
<reference evidence="1" key="1">
    <citation type="journal article" date="2012" name="Nature">
        <title>The tomato genome sequence provides insights into fleshy fruit evolution.</title>
        <authorList>
            <consortium name="Tomato Genome Consortium"/>
        </authorList>
    </citation>
    <scope>NUCLEOTIDE SEQUENCE [LARGE SCALE GENOMIC DNA]</scope>
    <source>
        <strain evidence="1">cv. Heinz 1706</strain>
    </source>
</reference>
<sequence>MRKGQDHRPRKHVHRTLIQKMLTGHVRYFDECRLQMMPAIDVLHWLTNVYKPRMIGVAHVMSLDHCVDGKVDTSDNKGKVGRPCLMSTDFCTDQRPCVTTTVYCVQSKGDVERSSLTIAK</sequence>
<accession>A0A3Q7GGT0</accession>
<protein>
    <submittedName>
        <fullName evidence="1">Uncharacterized protein</fullName>
    </submittedName>
</protein>
<dbReference type="Gramene" id="Solyc05g016445.1.1">
    <property type="protein sequence ID" value="Solyc05g016445.1.1"/>
    <property type="gene ID" value="Solyc05g016445.1"/>
</dbReference>
<name>A0A3Q7GGT0_SOLLC</name>
<dbReference type="Proteomes" id="UP000004994">
    <property type="component" value="Chromosome 5"/>
</dbReference>
<dbReference type="AlphaFoldDB" id="A0A3Q7GGT0"/>